<evidence type="ECO:0000256" key="2">
    <source>
        <dbReference type="SAM" id="SignalP"/>
    </source>
</evidence>
<feature type="chain" id="PRO_5038324050" evidence="2">
    <location>
        <begin position="18"/>
        <end position="154"/>
    </location>
</feature>
<dbReference type="RefSeq" id="XP_020914642.1">
    <property type="nucleotide sequence ID" value="XM_021058983.2"/>
</dbReference>
<accession>A0A913Y4F8</accession>
<name>A0A913Y4F8_EXADI</name>
<dbReference type="AlphaFoldDB" id="A0A913Y4F8"/>
<sequence length="154" mass="18281">MRLYVVIIAIMVTVCVSAPTRQDQNIEVRREKSKGLNAQISLLKERIAALENKMKKSQGRIKGRIGALEGKMKKAQGKIRAIKKELWSYKEFCHKRHTHWQPRSKAPIMYLDRHHLSCYKRYYLKSFVLERQGNWNSAYIRYAFKCCRYVFIVL</sequence>
<feature type="coiled-coil region" evidence="1">
    <location>
        <begin position="33"/>
        <end position="85"/>
    </location>
</feature>
<dbReference type="KEGG" id="epa:110252206"/>
<evidence type="ECO:0000256" key="1">
    <source>
        <dbReference type="SAM" id="Coils"/>
    </source>
</evidence>
<organism evidence="3 4">
    <name type="scientific">Exaiptasia diaphana</name>
    <name type="common">Tropical sea anemone</name>
    <name type="synonym">Aiptasia pulchella</name>
    <dbReference type="NCBI Taxonomy" id="2652724"/>
    <lineage>
        <taxon>Eukaryota</taxon>
        <taxon>Metazoa</taxon>
        <taxon>Cnidaria</taxon>
        <taxon>Anthozoa</taxon>
        <taxon>Hexacorallia</taxon>
        <taxon>Actiniaria</taxon>
        <taxon>Aiptasiidae</taxon>
        <taxon>Exaiptasia</taxon>
    </lineage>
</organism>
<keyword evidence="1" id="KW-0175">Coiled coil</keyword>
<dbReference type="EnsemblMetazoa" id="XM_021058983.2">
    <property type="protein sequence ID" value="XP_020914642.1"/>
    <property type="gene ID" value="LOC110252206"/>
</dbReference>
<dbReference type="GeneID" id="110252206"/>
<proteinExistence type="predicted"/>
<keyword evidence="4" id="KW-1185">Reference proteome</keyword>
<evidence type="ECO:0000313" key="3">
    <source>
        <dbReference type="EnsemblMetazoa" id="XP_020914634.1"/>
    </source>
</evidence>
<dbReference type="Proteomes" id="UP000887567">
    <property type="component" value="Unplaced"/>
</dbReference>
<reference evidence="3" key="1">
    <citation type="submission" date="2022-11" db="UniProtKB">
        <authorList>
            <consortium name="EnsemblMetazoa"/>
        </authorList>
    </citation>
    <scope>IDENTIFICATION</scope>
</reference>
<feature type="signal peptide" evidence="2">
    <location>
        <begin position="1"/>
        <end position="17"/>
    </location>
</feature>
<dbReference type="EnsemblMetazoa" id="XM_021058975.2">
    <property type="protein sequence ID" value="XP_020914634.1"/>
    <property type="gene ID" value="LOC110252206"/>
</dbReference>
<evidence type="ECO:0000313" key="4">
    <source>
        <dbReference type="Proteomes" id="UP000887567"/>
    </source>
</evidence>
<keyword evidence="2" id="KW-0732">Signal</keyword>
<dbReference type="Gene3D" id="1.20.5.340">
    <property type="match status" value="1"/>
</dbReference>
<dbReference type="RefSeq" id="XP_020914634.1">
    <property type="nucleotide sequence ID" value="XM_021058975.2"/>
</dbReference>
<protein>
    <submittedName>
        <fullName evidence="3">Uncharacterized protein</fullName>
    </submittedName>
</protein>